<dbReference type="PROSITE" id="PS50011">
    <property type="entry name" value="PROTEIN_KINASE_DOM"/>
    <property type="match status" value="1"/>
</dbReference>
<dbReference type="SUPFAM" id="SSF56112">
    <property type="entry name" value="Protein kinase-like (PK-like)"/>
    <property type="match status" value="1"/>
</dbReference>
<dbReference type="Pfam" id="PF01636">
    <property type="entry name" value="APH"/>
    <property type="match status" value="1"/>
</dbReference>
<proteinExistence type="predicted"/>
<accession>A0ABR3TXX2</accession>
<comment type="caution">
    <text evidence="2">The sequence shown here is derived from an EMBL/GenBank/DDBJ whole genome shotgun (WGS) entry which is preliminary data.</text>
</comment>
<feature type="domain" description="Protein kinase" evidence="1">
    <location>
        <begin position="1"/>
        <end position="285"/>
    </location>
</feature>
<organism evidence="2 3">
    <name type="scientific">Diplodia intermedia</name>
    <dbReference type="NCBI Taxonomy" id="856260"/>
    <lineage>
        <taxon>Eukaryota</taxon>
        <taxon>Fungi</taxon>
        <taxon>Dikarya</taxon>
        <taxon>Ascomycota</taxon>
        <taxon>Pezizomycotina</taxon>
        <taxon>Dothideomycetes</taxon>
        <taxon>Dothideomycetes incertae sedis</taxon>
        <taxon>Botryosphaeriales</taxon>
        <taxon>Botryosphaeriaceae</taxon>
        <taxon>Diplodia</taxon>
    </lineage>
</organism>
<dbReference type="Gene3D" id="1.10.510.10">
    <property type="entry name" value="Transferase(Phosphotransferase) domain 1"/>
    <property type="match status" value="1"/>
</dbReference>
<dbReference type="InterPro" id="IPR002575">
    <property type="entry name" value="Aminoglycoside_PTrfase"/>
</dbReference>
<name>A0ABR3TXX2_9PEZI</name>
<sequence length="420" mass="46130">MGPGRYLGHGGAGAVYSFQINGKKCALKMIENNDLFQKELRAYKAISLAPSLRGRICGFLGTVAPYSRYPENVGLGLARLRGPNLRAHLMALTASEDRESLREEVHETLDRLHRDAGVAHGDITTENVIMHKGRPVLIDFSLALFKCDLDSSSWDGAISIDHQMADEVFRWADSEHATIAVAALIKDSTPPDQQTLTTLLNTIQAADNSLLFSIHSMFPTPTPLLALALAEQLNKDNGSDARKVAAELMVDALARVSQEQQACSSSSEPLPLPSTAQILRMHRIAVDAAGTYQRRSGCGDTLGADQLYRNAIAAHEALCGRDDYEFLNLRLQWATFLADQDDAEGALVVCDKLLDDLEYFVATDGHASFRRVAKWVGHMVRQDIFPNEPPGETKVLALNMWWRALGIHKAKETVQEDGGK</sequence>
<dbReference type="EMBL" id="JAKEKT020000013">
    <property type="protein sequence ID" value="KAL1647118.1"/>
    <property type="molecule type" value="Genomic_DNA"/>
</dbReference>
<dbReference type="SMART" id="SM00220">
    <property type="entry name" value="S_TKc"/>
    <property type="match status" value="1"/>
</dbReference>
<dbReference type="Proteomes" id="UP001521184">
    <property type="component" value="Unassembled WGS sequence"/>
</dbReference>
<gene>
    <name evidence="2" type="ORF">SLS58_002889</name>
</gene>
<protein>
    <recommendedName>
        <fullName evidence="1">Protein kinase domain-containing protein</fullName>
    </recommendedName>
</protein>
<keyword evidence="3" id="KW-1185">Reference proteome</keyword>
<dbReference type="InterPro" id="IPR011009">
    <property type="entry name" value="Kinase-like_dom_sf"/>
</dbReference>
<evidence type="ECO:0000313" key="3">
    <source>
        <dbReference type="Proteomes" id="UP001521184"/>
    </source>
</evidence>
<dbReference type="InterPro" id="IPR000719">
    <property type="entry name" value="Prot_kinase_dom"/>
</dbReference>
<evidence type="ECO:0000313" key="2">
    <source>
        <dbReference type="EMBL" id="KAL1647118.1"/>
    </source>
</evidence>
<evidence type="ECO:0000259" key="1">
    <source>
        <dbReference type="PROSITE" id="PS50011"/>
    </source>
</evidence>
<reference evidence="2 3" key="1">
    <citation type="journal article" date="2023" name="Plant Dis.">
        <title>First Report of Diplodia intermedia Causing Canker and Dieback Diseases on Apple Trees in Canada.</title>
        <authorList>
            <person name="Ellouze W."/>
            <person name="Ilyukhin E."/>
            <person name="Sulman M."/>
            <person name="Ali S."/>
        </authorList>
    </citation>
    <scope>NUCLEOTIDE SEQUENCE [LARGE SCALE GENOMIC DNA]</scope>
    <source>
        <strain evidence="2 3">M45-28</strain>
    </source>
</reference>